<keyword evidence="5" id="KW-0411">Iron-sulfur</keyword>
<keyword evidence="4 6" id="KW-0949">S-adenosyl-L-methionine</keyword>
<evidence type="ECO:0000256" key="4">
    <source>
        <dbReference type="ARBA" id="ARBA00022691"/>
    </source>
</evidence>
<keyword evidence="1" id="KW-0004">4Fe-4S</keyword>
<dbReference type="InterPro" id="IPR010280">
    <property type="entry name" value="U5_MeTrfase_fam"/>
</dbReference>
<comment type="caution">
    <text evidence="10">The sequence shown here is derived from an EMBL/GenBank/DDBJ whole genome shotgun (WGS) entry which is preliminary data.</text>
</comment>
<dbReference type="InterPro" id="IPR029063">
    <property type="entry name" value="SAM-dependent_MTases_sf"/>
</dbReference>
<protein>
    <recommendedName>
        <fullName evidence="9">TRAM domain-containing protein</fullName>
    </recommendedName>
</protein>
<dbReference type="EMBL" id="NHON01000022">
    <property type="protein sequence ID" value="OWJ66577.1"/>
    <property type="molecule type" value="Genomic_DNA"/>
</dbReference>
<evidence type="ECO:0000256" key="6">
    <source>
        <dbReference type="PROSITE-ProRule" id="PRU01024"/>
    </source>
</evidence>
<dbReference type="SUPFAM" id="SSF53335">
    <property type="entry name" value="S-adenosyl-L-methionine-dependent methyltransferases"/>
    <property type="match status" value="1"/>
</dbReference>
<dbReference type="PROSITE" id="PS51687">
    <property type="entry name" value="SAM_MT_RNA_M5U"/>
    <property type="match status" value="1"/>
</dbReference>
<feature type="binding site" evidence="6">
    <location>
        <position position="370"/>
    </location>
    <ligand>
        <name>S-adenosyl-L-methionine</name>
        <dbReference type="ChEBI" id="CHEBI:59789"/>
    </ligand>
</feature>
<feature type="active site" evidence="7">
    <location>
        <position position="396"/>
    </location>
</feature>
<evidence type="ECO:0000313" key="11">
    <source>
        <dbReference type="Proteomes" id="UP000196655"/>
    </source>
</evidence>
<feature type="region of interest" description="Disordered" evidence="8">
    <location>
        <begin position="1"/>
        <end position="21"/>
    </location>
</feature>
<dbReference type="PANTHER" id="PTHR11061">
    <property type="entry name" value="RNA M5U METHYLTRANSFERASE"/>
    <property type="match status" value="1"/>
</dbReference>
<dbReference type="CDD" id="cd02440">
    <property type="entry name" value="AdoMet_MTases"/>
    <property type="match status" value="1"/>
</dbReference>
<evidence type="ECO:0000256" key="5">
    <source>
        <dbReference type="ARBA" id="ARBA00023014"/>
    </source>
</evidence>
<dbReference type="PANTHER" id="PTHR11061:SF49">
    <property type="entry name" value="23S RRNA (URACIL(1939)-C(5))-METHYLTRANSFERASE RLMD"/>
    <property type="match status" value="1"/>
</dbReference>
<dbReference type="AlphaFoldDB" id="A0A211ZN92"/>
<evidence type="ECO:0000256" key="7">
    <source>
        <dbReference type="PROSITE-ProRule" id="PRU10015"/>
    </source>
</evidence>
<dbReference type="PROSITE" id="PS01230">
    <property type="entry name" value="TRMA_1"/>
    <property type="match status" value="1"/>
</dbReference>
<evidence type="ECO:0000259" key="9">
    <source>
        <dbReference type="PROSITE" id="PS50926"/>
    </source>
</evidence>
<dbReference type="SUPFAM" id="SSF50249">
    <property type="entry name" value="Nucleic acid-binding proteins"/>
    <property type="match status" value="1"/>
</dbReference>
<dbReference type="Gene3D" id="3.40.50.150">
    <property type="entry name" value="Vaccinia Virus protein VP39"/>
    <property type="match status" value="1"/>
</dbReference>
<dbReference type="GO" id="GO:0051536">
    <property type="term" value="F:iron-sulfur cluster binding"/>
    <property type="evidence" value="ECO:0007669"/>
    <property type="project" value="UniProtKB-KW"/>
</dbReference>
<feature type="active site" description="Nucleophile" evidence="6">
    <location>
        <position position="396"/>
    </location>
</feature>
<dbReference type="InterPro" id="IPR012340">
    <property type="entry name" value="NA-bd_OB-fold"/>
</dbReference>
<sequence>MPATMKRQMRRSKPAAPGSRREIELVIERLGGGGDGIGTVDDQRVYVPFAAPGDRVRARLGRPDGQAYRGEFIELVQPGSNHREPPCPHFGPCGGCQVQHLAAPVYTEWKQGLLAGALARNGFEIEVGALVETPPRSRRRASLAARHGRLGVFLGFNEAGSSRIVDLTDCVVLRPEITALLPPLRAVLARILPENGGADVAVTLLDDGIDLVIVAEAGLDLARREALAEFAAAQDLARLSWRGADGFTDPVAHRRAGVVHFDEVPVAVPPGGFLQASAEGEAALTRLVRDGVGQAKRIADLFCGAGTFALPMARGAQVTAIDGEAASVEALASAARRGGRGERITAQRRDLFRQPLTAAELRGFDAVVFDPPRAGARDQAEALAASTVPVVVAVSCNPSSLARDARTLVDGGYRLERATPVDQFLWTPHLEAVAVFRR</sequence>
<dbReference type="InterPro" id="IPR030390">
    <property type="entry name" value="MeTrfase_TrmA_AS"/>
</dbReference>
<feature type="binding site" evidence="6">
    <location>
        <position position="275"/>
    </location>
    <ligand>
        <name>S-adenosyl-L-methionine</name>
        <dbReference type="ChEBI" id="CHEBI:59789"/>
    </ligand>
</feature>
<accession>A0A211ZN92</accession>
<evidence type="ECO:0000256" key="1">
    <source>
        <dbReference type="ARBA" id="ARBA00022485"/>
    </source>
</evidence>
<feature type="binding site" evidence="6">
    <location>
        <position position="322"/>
    </location>
    <ligand>
        <name>S-adenosyl-L-methionine</name>
        <dbReference type="ChEBI" id="CHEBI:59789"/>
    </ligand>
</feature>
<dbReference type="Pfam" id="PF01938">
    <property type="entry name" value="TRAM"/>
    <property type="match status" value="1"/>
</dbReference>
<keyword evidence="2 6" id="KW-0489">Methyltransferase</keyword>
<comment type="similarity">
    <text evidence="6">Belongs to the class I-like SAM-binding methyltransferase superfamily. RNA M5U methyltransferase family.</text>
</comment>
<keyword evidence="11" id="KW-1185">Reference proteome</keyword>
<dbReference type="GO" id="GO:0070041">
    <property type="term" value="F:rRNA (uridine-C5-)-methyltransferase activity"/>
    <property type="evidence" value="ECO:0007669"/>
    <property type="project" value="TreeGrafter"/>
</dbReference>
<keyword evidence="1" id="KW-0408">Iron</keyword>
<evidence type="ECO:0000256" key="8">
    <source>
        <dbReference type="SAM" id="MobiDB-lite"/>
    </source>
</evidence>
<proteinExistence type="inferred from homology"/>
<dbReference type="Pfam" id="PF05958">
    <property type="entry name" value="tRNA_U5-meth_tr"/>
    <property type="match status" value="1"/>
</dbReference>
<evidence type="ECO:0000313" key="10">
    <source>
        <dbReference type="EMBL" id="OWJ66577.1"/>
    </source>
</evidence>
<dbReference type="PROSITE" id="PS50926">
    <property type="entry name" value="TRAM"/>
    <property type="match status" value="1"/>
</dbReference>
<evidence type="ECO:0000256" key="2">
    <source>
        <dbReference type="ARBA" id="ARBA00022603"/>
    </source>
</evidence>
<gene>
    <name evidence="10" type="ORF">BWR60_13845</name>
</gene>
<feature type="binding site" evidence="6">
    <location>
        <position position="302"/>
    </location>
    <ligand>
        <name>S-adenosyl-L-methionine</name>
        <dbReference type="ChEBI" id="CHEBI:59789"/>
    </ligand>
</feature>
<dbReference type="InterPro" id="IPR002792">
    <property type="entry name" value="TRAM_dom"/>
</dbReference>
<dbReference type="Gene3D" id="2.40.50.1070">
    <property type="match status" value="1"/>
</dbReference>
<dbReference type="Gene3D" id="2.40.50.140">
    <property type="entry name" value="Nucleic acid-binding proteins"/>
    <property type="match status" value="1"/>
</dbReference>
<keyword evidence="1" id="KW-0479">Metal-binding</keyword>
<feature type="domain" description="TRAM" evidence="9">
    <location>
        <begin position="14"/>
        <end position="74"/>
    </location>
</feature>
<dbReference type="GO" id="GO:0070475">
    <property type="term" value="P:rRNA base methylation"/>
    <property type="evidence" value="ECO:0007669"/>
    <property type="project" value="TreeGrafter"/>
</dbReference>
<dbReference type="Proteomes" id="UP000196655">
    <property type="component" value="Unassembled WGS sequence"/>
</dbReference>
<name>A0A211ZN92_9PROT</name>
<evidence type="ECO:0000256" key="3">
    <source>
        <dbReference type="ARBA" id="ARBA00022679"/>
    </source>
</evidence>
<keyword evidence="3 6" id="KW-0808">Transferase</keyword>
<dbReference type="STRING" id="1122125.GCA_000423185_01730"/>
<organism evidence="10 11">
    <name type="scientific">Inquilinus limosus</name>
    <dbReference type="NCBI Taxonomy" id="171674"/>
    <lineage>
        <taxon>Bacteria</taxon>
        <taxon>Pseudomonadati</taxon>
        <taxon>Pseudomonadota</taxon>
        <taxon>Alphaproteobacteria</taxon>
        <taxon>Rhodospirillales</taxon>
        <taxon>Rhodospirillaceae</taxon>
        <taxon>Inquilinus</taxon>
    </lineage>
</organism>
<reference evidence="11" key="1">
    <citation type="submission" date="2017-05" db="EMBL/GenBank/DDBJ databases">
        <authorList>
            <person name="Macchi M."/>
            <person name="Festa S."/>
            <person name="Coppotelli B.M."/>
            <person name="Morelli I.S."/>
        </authorList>
    </citation>
    <scope>NUCLEOTIDE SEQUENCE [LARGE SCALE GENOMIC DNA]</scope>
    <source>
        <strain evidence="11">I</strain>
    </source>
</reference>